<protein>
    <submittedName>
        <fullName evidence="8">Predicted protein</fullName>
    </submittedName>
</protein>
<keyword evidence="2" id="KW-0479">Metal-binding</keyword>
<evidence type="ECO:0000313" key="8">
    <source>
        <dbReference type="EMBL" id="EFC44091.1"/>
    </source>
</evidence>
<dbReference type="PROSITE" id="PS50048">
    <property type="entry name" value="ZN2_CY6_FUNGAL_2"/>
    <property type="match status" value="1"/>
</dbReference>
<dbReference type="InParanoid" id="D2VGN0"/>
<name>D2VGN0_NAEGR</name>
<evidence type="ECO:0000256" key="3">
    <source>
        <dbReference type="ARBA" id="ARBA00023015"/>
    </source>
</evidence>
<dbReference type="Gene3D" id="4.10.240.10">
    <property type="entry name" value="Zn(2)-C6 fungal-type DNA-binding domain"/>
    <property type="match status" value="1"/>
</dbReference>
<dbReference type="Proteomes" id="UP000006671">
    <property type="component" value="Unassembled WGS sequence"/>
</dbReference>
<evidence type="ECO:0000313" key="9">
    <source>
        <dbReference type="Proteomes" id="UP000006671"/>
    </source>
</evidence>
<dbReference type="PANTHER" id="PTHR47338:SF5">
    <property type="entry name" value="ZN(II)2CYS6 TRANSCRIPTION FACTOR (EUROFUNG)"/>
    <property type="match status" value="1"/>
</dbReference>
<feature type="domain" description="Zn(2)-C6 fungal-type" evidence="7">
    <location>
        <begin position="28"/>
        <end position="58"/>
    </location>
</feature>
<reference evidence="8 9" key="1">
    <citation type="journal article" date="2010" name="Cell">
        <title>The genome of Naegleria gruberi illuminates early eukaryotic versatility.</title>
        <authorList>
            <person name="Fritz-Laylin L.K."/>
            <person name="Prochnik S.E."/>
            <person name="Ginger M.L."/>
            <person name="Dacks J.B."/>
            <person name="Carpenter M.L."/>
            <person name="Field M.C."/>
            <person name="Kuo A."/>
            <person name="Paredez A."/>
            <person name="Chapman J."/>
            <person name="Pham J."/>
            <person name="Shu S."/>
            <person name="Neupane R."/>
            <person name="Cipriano M."/>
            <person name="Mancuso J."/>
            <person name="Tu H."/>
            <person name="Salamov A."/>
            <person name="Lindquist E."/>
            <person name="Shapiro H."/>
            <person name="Lucas S."/>
            <person name="Grigoriev I.V."/>
            <person name="Cande W.Z."/>
            <person name="Fulton C."/>
            <person name="Rokhsar D.S."/>
            <person name="Dawson S.C."/>
        </authorList>
    </citation>
    <scope>NUCLEOTIDE SEQUENCE [LARGE SCALE GENOMIC DNA]</scope>
    <source>
        <strain evidence="8 9">NEG-M</strain>
    </source>
</reference>
<comment type="subcellular location">
    <subcellularLocation>
        <location evidence="1">Nucleus</location>
    </subcellularLocation>
</comment>
<feature type="compositionally biased region" description="Basic and acidic residues" evidence="6">
    <location>
        <begin position="109"/>
        <end position="118"/>
    </location>
</feature>
<feature type="compositionally biased region" description="Polar residues" evidence="6">
    <location>
        <begin position="130"/>
        <end position="139"/>
    </location>
</feature>
<dbReference type="RefSeq" id="XP_002676835.1">
    <property type="nucleotide sequence ID" value="XM_002676789.1"/>
</dbReference>
<dbReference type="Pfam" id="PF00172">
    <property type="entry name" value="Zn_clus"/>
    <property type="match status" value="1"/>
</dbReference>
<feature type="region of interest" description="Disordered" evidence="6">
    <location>
        <begin position="56"/>
        <end position="139"/>
    </location>
</feature>
<dbReference type="PANTHER" id="PTHR47338">
    <property type="entry name" value="ZN(II)2CYS6 TRANSCRIPTION FACTOR (EUROFUNG)-RELATED"/>
    <property type="match status" value="1"/>
</dbReference>
<dbReference type="GO" id="GO:0008270">
    <property type="term" value="F:zinc ion binding"/>
    <property type="evidence" value="ECO:0007669"/>
    <property type="project" value="InterPro"/>
</dbReference>
<dbReference type="AlphaFoldDB" id="D2VGN0"/>
<dbReference type="EMBL" id="GG738870">
    <property type="protein sequence ID" value="EFC44091.1"/>
    <property type="molecule type" value="Genomic_DNA"/>
</dbReference>
<dbReference type="KEGG" id="ngr:NAEGRDRAFT_79904"/>
<gene>
    <name evidence="8" type="ORF">NAEGRDRAFT_79904</name>
</gene>
<dbReference type="InterPro" id="IPR050815">
    <property type="entry name" value="TF_fung"/>
</dbReference>
<accession>D2VGN0</accession>
<dbReference type="GeneID" id="8848011"/>
<evidence type="ECO:0000256" key="2">
    <source>
        <dbReference type="ARBA" id="ARBA00022723"/>
    </source>
</evidence>
<evidence type="ECO:0000256" key="1">
    <source>
        <dbReference type="ARBA" id="ARBA00004123"/>
    </source>
</evidence>
<dbReference type="SUPFAM" id="SSF57701">
    <property type="entry name" value="Zn2/Cys6 DNA-binding domain"/>
    <property type="match status" value="1"/>
</dbReference>
<dbReference type="InterPro" id="IPR001138">
    <property type="entry name" value="Zn2Cys6_DnaBD"/>
</dbReference>
<evidence type="ECO:0000259" key="7">
    <source>
        <dbReference type="PROSITE" id="PS50048"/>
    </source>
</evidence>
<dbReference type="OrthoDB" id="10260767at2759"/>
<keyword evidence="4" id="KW-0804">Transcription</keyword>
<dbReference type="GO" id="GO:0005634">
    <property type="term" value="C:nucleus"/>
    <property type="evidence" value="ECO:0007669"/>
    <property type="project" value="UniProtKB-SubCell"/>
</dbReference>
<keyword evidence="5" id="KW-0539">Nucleus</keyword>
<evidence type="ECO:0000256" key="5">
    <source>
        <dbReference type="ARBA" id="ARBA00023242"/>
    </source>
</evidence>
<dbReference type="PROSITE" id="PS00463">
    <property type="entry name" value="ZN2_CY6_FUNGAL_1"/>
    <property type="match status" value="1"/>
</dbReference>
<evidence type="ECO:0000256" key="4">
    <source>
        <dbReference type="ARBA" id="ARBA00023163"/>
    </source>
</evidence>
<dbReference type="VEuPathDB" id="AmoebaDB:NAEGRDRAFT_79904"/>
<dbReference type="GO" id="GO:0000981">
    <property type="term" value="F:DNA-binding transcription factor activity, RNA polymerase II-specific"/>
    <property type="evidence" value="ECO:0007669"/>
    <property type="project" value="InterPro"/>
</dbReference>
<dbReference type="CDD" id="cd00067">
    <property type="entry name" value="GAL4"/>
    <property type="match status" value="1"/>
</dbReference>
<dbReference type="InterPro" id="IPR036864">
    <property type="entry name" value="Zn2-C6_fun-type_DNA-bd_sf"/>
</dbReference>
<dbReference type="SMART" id="SM00066">
    <property type="entry name" value="GAL4"/>
    <property type="match status" value="1"/>
</dbReference>
<keyword evidence="9" id="KW-1185">Reference proteome</keyword>
<evidence type="ECO:0000256" key="6">
    <source>
        <dbReference type="SAM" id="MobiDB-lite"/>
    </source>
</evidence>
<proteinExistence type="predicted"/>
<organism evidence="9">
    <name type="scientific">Naegleria gruberi</name>
    <name type="common">Amoeba</name>
    <dbReference type="NCBI Taxonomy" id="5762"/>
    <lineage>
        <taxon>Eukaryota</taxon>
        <taxon>Discoba</taxon>
        <taxon>Heterolobosea</taxon>
        <taxon>Tetramitia</taxon>
        <taxon>Eutetramitia</taxon>
        <taxon>Vahlkampfiidae</taxon>
        <taxon>Naegleria</taxon>
    </lineage>
</organism>
<keyword evidence="3" id="KW-0805">Transcription regulation</keyword>
<sequence>MINEEEVQVGKLSNSLREQPIEQFSAIACVQCRKGHRKCDKKLPNCSNCKRLGKECSYRSPKKRGPQPKKGGDENPLAIPELHNHEEEEEEDSVIPEDAQSNMRKRKHTESNEIRPNIDSEFVTPGAATSYGTDSAENTSISPKEITIDQSATRLSEEYIKKLCFDVYKEIVGDSLPVNQRSKMDKLMSHSLSNSSVVTGAVKKKKFMHEIDVPDLALLYALQSVCFQRIGQHDLSKQLYQRSRQTVSTVFDNITDFNVVCSYAYLSSYLVGEGDFLGAKFYLNSVLFYLEQQKHNTSETDSSFLKGLTTVIHLAMEEDKAQCCFLLNRLLSLIIHNHPELNIESSENGFIVCEEELSEKMKKLDLLTTSLSTSCTDTLCSSKKDLSKIVYLMYLDTMRIKVLEKHGLKDSIQVKEAADRITSLTRIPTFELAPVIVIRSLAIAARVHYNLLVKDLAAYQDDMLVRALSDDLKALKLLGTKYEVVKTRFQQLIRDIELLLEQAELFKVQRHNTTSNPNTNNLNNFDNTDVFSMINSNPNFYTPYLYSQDMMPLMLGANNSTAHTDQTLQHFLNNTNNNNNIFGSSTNAFLPSFDAFAAMNDHTFAMNVNGTSLQQNNLDFLDSLNGLFQ</sequence>